<dbReference type="SMART" id="SM00448">
    <property type="entry name" value="REC"/>
    <property type="match status" value="1"/>
</dbReference>
<dbReference type="CDD" id="cd00156">
    <property type="entry name" value="REC"/>
    <property type="match status" value="1"/>
</dbReference>
<dbReference type="PANTHER" id="PTHR37299">
    <property type="entry name" value="TRANSCRIPTIONAL REGULATOR-RELATED"/>
    <property type="match status" value="1"/>
</dbReference>
<gene>
    <name evidence="4" type="ORF">EDD61_1218</name>
</gene>
<sequence length="236" mass="28090">MQLVVVEDEYIQLEEYRTLCEQYLQGEQYKITCYMDAEGLQEHMKLGKGIDILIMDIRLSNANGIELAKQVKRIYPHTAVIFISAYLAYAPFVYEVDHVYFIYKKNTLNRFPKALAKAIKHYHNKERNILPIHWKKEVILLSIPDIIYIEREGRKTNIIMCDEEQTVYQKIDDIMNQLPEDLFIRIHHSFIINFDYIRSFSRDKIIMKNGKELPVSRSYEKAAKEKIYHLMDESMV</sequence>
<evidence type="ECO:0000256" key="1">
    <source>
        <dbReference type="PROSITE-ProRule" id="PRU00169"/>
    </source>
</evidence>
<dbReference type="InterPro" id="IPR001789">
    <property type="entry name" value="Sig_transdc_resp-reg_receiver"/>
</dbReference>
<name>A0A4R3T4P0_9FIRM</name>
<feature type="modified residue" description="4-aspartylphosphate" evidence="1">
    <location>
        <position position="56"/>
    </location>
</feature>
<dbReference type="PROSITE" id="PS50110">
    <property type="entry name" value="RESPONSE_REGULATORY"/>
    <property type="match status" value="1"/>
</dbReference>
<dbReference type="Gene3D" id="2.40.50.1020">
    <property type="entry name" value="LytTr DNA-binding domain"/>
    <property type="match status" value="1"/>
</dbReference>
<dbReference type="Proteomes" id="UP000295773">
    <property type="component" value="Unassembled WGS sequence"/>
</dbReference>
<dbReference type="Pfam" id="PF00072">
    <property type="entry name" value="Response_reg"/>
    <property type="match status" value="1"/>
</dbReference>
<dbReference type="SMART" id="SM00850">
    <property type="entry name" value="LytTR"/>
    <property type="match status" value="1"/>
</dbReference>
<dbReference type="PANTHER" id="PTHR37299:SF1">
    <property type="entry name" value="STAGE 0 SPORULATION PROTEIN A HOMOLOG"/>
    <property type="match status" value="1"/>
</dbReference>
<dbReference type="InterPro" id="IPR046947">
    <property type="entry name" value="LytR-like"/>
</dbReference>
<organism evidence="4 5">
    <name type="scientific">Longicatena caecimuris</name>
    <dbReference type="NCBI Taxonomy" id="1796635"/>
    <lineage>
        <taxon>Bacteria</taxon>
        <taxon>Bacillati</taxon>
        <taxon>Bacillota</taxon>
        <taxon>Erysipelotrichia</taxon>
        <taxon>Erysipelotrichales</taxon>
        <taxon>Erysipelotrichaceae</taxon>
        <taxon>Longicatena</taxon>
    </lineage>
</organism>
<dbReference type="AlphaFoldDB" id="A0A4R3T4P0"/>
<dbReference type="InterPro" id="IPR007492">
    <property type="entry name" value="LytTR_DNA-bd_dom"/>
</dbReference>
<feature type="domain" description="HTH LytTR-type" evidence="3">
    <location>
        <begin position="130"/>
        <end position="229"/>
    </location>
</feature>
<dbReference type="InterPro" id="IPR011006">
    <property type="entry name" value="CheY-like_superfamily"/>
</dbReference>
<evidence type="ECO:0000313" key="4">
    <source>
        <dbReference type="EMBL" id="TCU55677.1"/>
    </source>
</evidence>
<dbReference type="PROSITE" id="PS50930">
    <property type="entry name" value="HTH_LYTTR"/>
    <property type="match status" value="1"/>
</dbReference>
<evidence type="ECO:0000259" key="3">
    <source>
        <dbReference type="PROSITE" id="PS50930"/>
    </source>
</evidence>
<dbReference type="GO" id="GO:0003677">
    <property type="term" value="F:DNA binding"/>
    <property type="evidence" value="ECO:0007669"/>
    <property type="project" value="InterPro"/>
</dbReference>
<dbReference type="GO" id="GO:0000156">
    <property type="term" value="F:phosphorelay response regulator activity"/>
    <property type="evidence" value="ECO:0007669"/>
    <property type="project" value="InterPro"/>
</dbReference>
<accession>A0A4R3T4P0</accession>
<protein>
    <submittedName>
        <fullName evidence="4">LytTR family two component transcriptional regulator</fullName>
    </submittedName>
</protein>
<feature type="domain" description="Response regulatory" evidence="2">
    <location>
        <begin position="2"/>
        <end position="119"/>
    </location>
</feature>
<dbReference type="Pfam" id="PF04397">
    <property type="entry name" value="LytTR"/>
    <property type="match status" value="1"/>
</dbReference>
<reference evidence="4 5" key="1">
    <citation type="submission" date="2019-03" db="EMBL/GenBank/DDBJ databases">
        <title>Genomic Encyclopedia of Type Strains, Phase IV (KMG-IV): sequencing the most valuable type-strain genomes for metagenomic binning, comparative biology and taxonomic classification.</title>
        <authorList>
            <person name="Goeker M."/>
        </authorList>
    </citation>
    <scope>NUCLEOTIDE SEQUENCE [LARGE SCALE GENOMIC DNA]</scope>
    <source>
        <strain evidence="4 5">DSM 29481</strain>
    </source>
</reference>
<keyword evidence="5" id="KW-1185">Reference proteome</keyword>
<proteinExistence type="predicted"/>
<dbReference type="Gene3D" id="3.40.50.2300">
    <property type="match status" value="1"/>
</dbReference>
<evidence type="ECO:0000259" key="2">
    <source>
        <dbReference type="PROSITE" id="PS50110"/>
    </source>
</evidence>
<dbReference type="SUPFAM" id="SSF52172">
    <property type="entry name" value="CheY-like"/>
    <property type="match status" value="1"/>
</dbReference>
<dbReference type="EMBL" id="SMBP01000021">
    <property type="protein sequence ID" value="TCU55677.1"/>
    <property type="molecule type" value="Genomic_DNA"/>
</dbReference>
<comment type="caution">
    <text evidence="4">The sequence shown here is derived from an EMBL/GenBank/DDBJ whole genome shotgun (WGS) entry which is preliminary data.</text>
</comment>
<evidence type="ECO:0000313" key="5">
    <source>
        <dbReference type="Proteomes" id="UP000295773"/>
    </source>
</evidence>
<keyword evidence="1" id="KW-0597">Phosphoprotein</keyword>